<feature type="binding site" evidence="6">
    <location>
        <position position="136"/>
    </location>
    <ligand>
        <name>substrate</name>
    </ligand>
</feature>
<evidence type="ECO:0000313" key="8">
    <source>
        <dbReference type="Proteomes" id="UP000624325"/>
    </source>
</evidence>
<comment type="catalytic activity">
    <reaction evidence="6">
        <text>D-ribose 5-phosphate + uracil = psi-UMP + H2O</text>
        <dbReference type="Rhea" id="RHEA:18337"/>
        <dbReference type="ChEBI" id="CHEBI:15377"/>
        <dbReference type="ChEBI" id="CHEBI:17568"/>
        <dbReference type="ChEBI" id="CHEBI:58380"/>
        <dbReference type="ChEBI" id="CHEBI:78346"/>
        <dbReference type="EC" id="4.2.1.70"/>
    </reaction>
</comment>
<evidence type="ECO:0000256" key="5">
    <source>
        <dbReference type="ARBA" id="ARBA00023295"/>
    </source>
</evidence>
<dbReference type="EC" id="4.2.1.70" evidence="6"/>
<dbReference type="PANTHER" id="PTHR42909:SF1">
    <property type="entry name" value="CARBOHYDRATE KINASE PFKB DOMAIN-CONTAINING PROTEIN"/>
    <property type="match status" value="1"/>
</dbReference>
<dbReference type="InterPro" id="IPR007342">
    <property type="entry name" value="PsuG"/>
</dbReference>
<feature type="binding site" evidence="6">
    <location>
        <begin position="168"/>
        <end position="170"/>
    </location>
    <ligand>
        <name>substrate</name>
    </ligand>
</feature>
<feature type="binding site" evidence="6">
    <location>
        <position position="166"/>
    </location>
    <ligand>
        <name>Mn(2+)</name>
        <dbReference type="ChEBI" id="CHEBI:29035"/>
    </ligand>
</feature>
<dbReference type="SUPFAM" id="SSF110581">
    <property type="entry name" value="Indigoidine synthase A-like"/>
    <property type="match status" value="1"/>
</dbReference>
<dbReference type="Proteomes" id="UP000624325">
    <property type="component" value="Unassembled WGS sequence"/>
</dbReference>
<proteinExistence type="inferred from homology"/>
<comment type="cofactor">
    <cofactor evidence="6">
        <name>Mn(2+)</name>
        <dbReference type="ChEBI" id="CHEBI:29035"/>
    </cofactor>
    <text evidence="6">Binds 1 Mn(2+) ion per subunit.</text>
</comment>
<evidence type="ECO:0000256" key="1">
    <source>
        <dbReference type="ARBA" id="ARBA00022723"/>
    </source>
</evidence>
<evidence type="ECO:0000256" key="3">
    <source>
        <dbReference type="ARBA" id="ARBA00023211"/>
    </source>
</evidence>
<keyword evidence="4 6" id="KW-0456">Lyase</keyword>
<dbReference type="HAMAP" id="MF_01876">
    <property type="entry name" value="PsiMP_glycosidase"/>
    <property type="match status" value="1"/>
</dbReference>
<feature type="active site" description="Nucleophile" evidence="6">
    <location>
        <position position="187"/>
    </location>
</feature>
<reference evidence="7 8" key="1">
    <citation type="submission" date="2021-01" db="EMBL/GenBank/DDBJ databases">
        <title>Whole genome shotgun sequence of Asanoa iriomotensis NBRC 100142.</title>
        <authorList>
            <person name="Komaki H."/>
            <person name="Tamura T."/>
        </authorList>
    </citation>
    <scope>NUCLEOTIDE SEQUENCE [LARGE SCALE GENOMIC DNA]</scope>
    <source>
        <strain evidence="7 8">NBRC 100142</strain>
    </source>
</reference>
<sequence length="330" mass="33452">MVPLVSGLGLVTNQVCQVGAVAAPGHPYGDNVNDLVLAPEVADALGAGSPVVALESTIIAHGLPRPDNLRVAREIEATVRAAGAVPATIAVLGGRVHVGLDDAQLIRLAEADGVAKLSARDLAVAAAKGVDGATTVAATSAVAAAAGIRVFATGGLGGVHRDAPYDESADLVTLARTPIAVVCAGVKSILDVGATLERLETLGVAVAGYRTLRFPGFYLSDSGFGVDWSLDSPEEAARAVRAREAQGVHRGALVVANPLPAEEQLDPALHDRTLAEGMAALEAQGVTGKAVTPFLLGWFHEHTGGASLEVNVRIILRNADLAARIAAAAA</sequence>
<evidence type="ECO:0000256" key="6">
    <source>
        <dbReference type="HAMAP-Rule" id="MF_01876"/>
    </source>
</evidence>
<evidence type="ECO:0000313" key="7">
    <source>
        <dbReference type="EMBL" id="GIF57737.1"/>
    </source>
</evidence>
<dbReference type="GO" id="GO:0016798">
    <property type="term" value="F:hydrolase activity, acting on glycosyl bonds"/>
    <property type="evidence" value="ECO:0007669"/>
    <property type="project" value="UniProtKB-KW"/>
</dbReference>
<dbReference type="PANTHER" id="PTHR42909">
    <property type="entry name" value="ZGC:136858"/>
    <property type="match status" value="1"/>
</dbReference>
<comment type="similarity">
    <text evidence="6">Belongs to the pseudouridine-5'-phosphate glycosidase family.</text>
</comment>
<keyword evidence="3 6" id="KW-0464">Manganese</keyword>
<organism evidence="7 8">
    <name type="scientific">Asanoa iriomotensis</name>
    <dbReference type="NCBI Taxonomy" id="234613"/>
    <lineage>
        <taxon>Bacteria</taxon>
        <taxon>Bacillati</taxon>
        <taxon>Actinomycetota</taxon>
        <taxon>Actinomycetes</taxon>
        <taxon>Micromonosporales</taxon>
        <taxon>Micromonosporaceae</taxon>
        <taxon>Asanoa</taxon>
    </lineage>
</organism>
<gene>
    <name evidence="6 7" type="primary">psuG</name>
    <name evidence="7" type="ORF">Air01nite_38320</name>
</gene>
<keyword evidence="5 6" id="KW-0326">Glycosidase</keyword>
<evidence type="ECO:0000256" key="4">
    <source>
        <dbReference type="ARBA" id="ARBA00023239"/>
    </source>
</evidence>
<comment type="caution">
    <text evidence="7">The sequence shown here is derived from an EMBL/GenBank/DDBJ whole genome shotgun (WGS) entry which is preliminary data.</text>
</comment>
<dbReference type="InterPro" id="IPR022830">
    <property type="entry name" value="Indigdn_synthA-like"/>
</dbReference>
<keyword evidence="1 6" id="KW-0479">Metal-binding</keyword>
<feature type="active site" description="Proton donor" evidence="6">
    <location>
        <position position="55"/>
    </location>
</feature>
<comment type="function">
    <text evidence="6">Catalyzes the reversible cleavage of pseudouridine 5'-phosphate (PsiMP) to ribose 5-phosphate and uracil. Functions biologically in the cleavage direction, as part of a pseudouridine degradation pathway.</text>
</comment>
<keyword evidence="8" id="KW-1185">Reference proteome</keyword>
<comment type="subunit">
    <text evidence="6">Homotrimer.</text>
</comment>
<protein>
    <recommendedName>
        <fullName evidence="6">Pseudouridine-5'-phosphate glycosidase</fullName>
        <shortName evidence="6">PsiMP glycosidase</shortName>
        <ecNumber evidence="6">4.2.1.70</ecNumber>
    </recommendedName>
</protein>
<evidence type="ECO:0000256" key="2">
    <source>
        <dbReference type="ARBA" id="ARBA00022801"/>
    </source>
</evidence>
<accession>A0ABQ4C4N5</accession>
<name>A0ABQ4C4N5_9ACTN</name>
<dbReference type="EMBL" id="BONC01000026">
    <property type="protein sequence ID" value="GIF57737.1"/>
    <property type="molecule type" value="Genomic_DNA"/>
</dbReference>
<dbReference type="Gene3D" id="3.40.1790.10">
    <property type="entry name" value="Indigoidine synthase domain"/>
    <property type="match status" value="1"/>
</dbReference>
<dbReference type="Pfam" id="PF04227">
    <property type="entry name" value="Indigoidine_A"/>
    <property type="match status" value="1"/>
</dbReference>
<feature type="binding site" evidence="6">
    <location>
        <position position="116"/>
    </location>
    <ligand>
        <name>substrate</name>
    </ligand>
</feature>
<keyword evidence="2 6" id="KW-0378">Hydrolase</keyword>